<dbReference type="Proteomes" id="UP000499080">
    <property type="component" value="Unassembled WGS sequence"/>
</dbReference>
<dbReference type="EMBL" id="BGPR01000822">
    <property type="protein sequence ID" value="GBM36874.1"/>
    <property type="molecule type" value="Genomic_DNA"/>
</dbReference>
<protein>
    <submittedName>
        <fullName evidence="1">Uncharacterized protein</fullName>
    </submittedName>
</protein>
<dbReference type="AlphaFoldDB" id="A0A4Y2FBA7"/>
<evidence type="ECO:0000313" key="2">
    <source>
        <dbReference type="Proteomes" id="UP000499080"/>
    </source>
</evidence>
<accession>A0A4Y2FBA7</accession>
<proteinExistence type="predicted"/>
<reference evidence="1 2" key="1">
    <citation type="journal article" date="2019" name="Sci. Rep.">
        <title>Orb-weaving spider Araneus ventricosus genome elucidates the spidroin gene catalogue.</title>
        <authorList>
            <person name="Kono N."/>
            <person name="Nakamura H."/>
            <person name="Ohtoshi R."/>
            <person name="Moran D.A.P."/>
            <person name="Shinohara A."/>
            <person name="Yoshida Y."/>
            <person name="Fujiwara M."/>
            <person name="Mori M."/>
            <person name="Tomita M."/>
            <person name="Arakawa K."/>
        </authorList>
    </citation>
    <scope>NUCLEOTIDE SEQUENCE [LARGE SCALE GENOMIC DNA]</scope>
</reference>
<organism evidence="1 2">
    <name type="scientific">Araneus ventricosus</name>
    <name type="common">Orbweaver spider</name>
    <name type="synonym">Epeira ventricosa</name>
    <dbReference type="NCBI Taxonomy" id="182803"/>
    <lineage>
        <taxon>Eukaryota</taxon>
        <taxon>Metazoa</taxon>
        <taxon>Ecdysozoa</taxon>
        <taxon>Arthropoda</taxon>
        <taxon>Chelicerata</taxon>
        <taxon>Arachnida</taxon>
        <taxon>Araneae</taxon>
        <taxon>Araneomorphae</taxon>
        <taxon>Entelegynae</taxon>
        <taxon>Araneoidea</taxon>
        <taxon>Araneidae</taxon>
        <taxon>Araneus</taxon>
    </lineage>
</organism>
<keyword evidence="2" id="KW-1185">Reference proteome</keyword>
<name>A0A4Y2FBA7_ARAVE</name>
<comment type="caution">
    <text evidence="1">The sequence shown here is derived from an EMBL/GenBank/DDBJ whole genome shotgun (WGS) entry which is preliminary data.</text>
</comment>
<gene>
    <name evidence="1" type="ORF">AVEN_82858_1</name>
</gene>
<evidence type="ECO:0000313" key="1">
    <source>
        <dbReference type="EMBL" id="GBM36874.1"/>
    </source>
</evidence>
<sequence length="76" mass="8125">MSKDLIPVSLSHQRSLSNDVEVGAPINRDTGGSIPQPFPNLTISCIIAVVSDILPELASYRAGFPECPNTFLTLIS</sequence>